<dbReference type="InterPro" id="IPR036388">
    <property type="entry name" value="WH-like_DNA-bd_sf"/>
</dbReference>
<dbReference type="InterPro" id="IPR037171">
    <property type="entry name" value="NagB/RpiA_transferase-like"/>
</dbReference>
<evidence type="ECO:0000256" key="4">
    <source>
        <dbReference type="ARBA" id="ARBA00023163"/>
    </source>
</evidence>
<dbReference type="EMBL" id="MWBQ01000214">
    <property type="protein sequence ID" value="OQA54397.1"/>
    <property type="molecule type" value="Genomic_DNA"/>
</dbReference>
<keyword evidence="2" id="KW-0805">Transcription regulation</keyword>
<name>A0A1V5SIU0_9BACT</name>
<gene>
    <name evidence="6" type="primary">deoR_3</name>
    <name evidence="6" type="ORF">BWY41_02096</name>
</gene>
<dbReference type="Gene3D" id="3.40.50.1360">
    <property type="match status" value="1"/>
</dbReference>
<comment type="caution">
    <text evidence="6">The sequence shown here is derived from an EMBL/GenBank/DDBJ whole genome shotgun (WGS) entry which is preliminary data.</text>
</comment>
<accession>A0A1V5SIU0</accession>
<dbReference type="Pfam" id="PF04198">
    <property type="entry name" value="Sugar-bind"/>
    <property type="match status" value="1"/>
</dbReference>
<organism evidence="6">
    <name type="scientific">Candidatus Atribacter allofermentans</name>
    <dbReference type="NCBI Taxonomy" id="1852833"/>
    <lineage>
        <taxon>Bacteria</taxon>
        <taxon>Pseudomonadati</taxon>
        <taxon>Atribacterota</taxon>
        <taxon>Atribacteria</taxon>
        <taxon>Atribacterales</taxon>
        <taxon>Atribacteraceae</taxon>
        <taxon>Atribacter</taxon>
    </lineage>
</organism>
<protein>
    <submittedName>
        <fullName evidence="6">Deoxyribonucleoside regulator</fullName>
    </submittedName>
</protein>
<dbReference type="PANTHER" id="PTHR34294">
    <property type="entry name" value="TRANSCRIPTIONAL REGULATOR-RELATED"/>
    <property type="match status" value="1"/>
</dbReference>
<feature type="domain" description="Sugar-binding" evidence="5">
    <location>
        <begin position="63"/>
        <end position="316"/>
    </location>
</feature>
<keyword evidence="3" id="KW-0238">DNA-binding</keyword>
<evidence type="ECO:0000259" key="5">
    <source>
        <dbReference type="Pfam" id="PF04198"/>
    </source>
</evidence>
<dbReference type="InterPro" id="IPR051054">
    <property type="entry name" value="SorC_transcr_regulators"/>
</dbReference>
<evidence type="ECO:0000313" key="6">
    <source>
        <dbReference type="EMBL" id="OQA54397.1"/>
    </source>
</evidence>
<sequence length="320" mass="35676">MMVNEQSEKKLMTKAAQLYYENDLSILDISKLLGMSRQRCSRLLKKAREVGIVQIKIHRSDHSHLRNLEKRLQEVFHLKKVVVTEVFSNSSDYIIKSVAEEGAHLLNQFIQPNLSIGVASGRTLYELVQYIKTLEERDYNIKIFELIGGLSRISANVVATEISRSIAKKLHAKVYFLPAPAFTKDQKTRDAMLKDSIIKAALSEKIDLALVGIGNVTPQTMLIDTETITKKEYRELLEKEAVGVINGTFFDIQGNIVEFEGNKRRIAVPLTELKKVPDIVGVAGGLNKVDAIIGALCGGFVNILVIDNLSSNAILKKIEA</sequence>
<evidence type="ECO:0000256" key="2">
    <source>
        <dbReference type="ARBA" id="ARBA00023015"/>
    </source>
</evidence>
<dbReference type="GO" id="GO:0030246">
    <property type="term" value="F:carbohydrate binding"/>
    <property type="evidence" value="ECO:0007669"/>
    <property type="project" value="InterPro"/>
</dbReference>
<dbReference type="GO" id="GO:0003677">
    <property type="term" value="F:DNA binding"/>
    <property type="evidence" value="ECO:0007669"/>
    <property type="project" value="UniProtKB-KW"/>
</dbReference>
<evidence type="ECO:0000256" key="3">
    <source>
        <dbReference type="ARBA" id="ARBA00023125"/>
    </source>
</evidence>
<dbReference type="InterPro" id="IPR007324">
    <property type="entry name" value="Sugar-bd_dom_put"/>
</dbReference>
<proteinExistence type="inferred from homology"/>
<reference evidence="6" key="1">
    <citation type="submission" date="2017-02" db="EMBL/GenBank/DDBJ databases">
        <title>Delving into the versatile metabolic prowess of the omnipresent phylum Bacteroidetes.</title>
        <authorList>
            <person name="Nobu M.K."/>
            <person name="Mei R."/>
            <person name="Narihiro T."/>
            <person name="Kuroda K."/>
            <person name="Liu W.-T."/>
        </authorList>
    </citation>
    <scope>NUCLEOTIDE SEQUENCE</scope>
    <source>
        <strain evidence="6">ADurb.Bin276</strain>
    </source>
</reference>
<dbReference type="SUPFAM" id="SSF100950">
    <property type="entry name" value="NagB/RpiA/CoA transferase-like"/>
    <property type="match status" value="1"/>
</dbReference>
<keyword evidence="4" id="KW-0804">Transcription</keyword>
<dbReference type="PANTHER" id="PTHR34294:SF1">
    <property type="entry name" value="TRANSCRIPTIONAL REGULATOR LSRR"/>
    <property type="match status" value="1"/>
</dbReference>
<dbReference type="Proteomes" id="UP000485569">
    <property type="component" value="Unassembled WGS sequence"/>
</dbReference>
<dbReference type="AlphaFoldDB" id="A0A1V5SIU0"/>
<dbReference type="Gene3D" id="1.10.10.10">
    <property type="entry name" value="Winged helix-like DNA-binding domain superfamily/Winged helix DNA-binding domain"/>
    <property type="match status" value="1"/>
</dbReference>
<evidence type="ECO:0000256" key="1">
    <source>
        <dbReference type="ARBA" id="ARBA00010466"/>
    </source>
</evidence>
<comment type="similarity">
    <text evidence="1">Belongs to the SorC transcriptional regulatory family.</text>
</comment>